<evidence type="ECO:0000259" key="2">
    <source>
        <dbReference type="Pfam" id="PF23375"/>
    </source>
</evidence>
<dbReference type="InterPro" id="IPR056397">
    <property type="entry name" value="Fn3_arc"/>
</dbReference>
<organism evidence="4 7">
    <name type="scientific">Natrinema hispanicum</name>
    <dbReference type="NCBI Taxonomy" id="392421"/>
    <lineage>
        <taxon>Archaea</taxon>
        <taxon>Methanobacteriati</taxon>
        <taxon>Methanobacteriota</taxon>
        <taxon>Stenosarchaea group</taxon>
        <taxon>Halobacteria</taxon>
        <taxon>Halobacteriales</taxon>
        <taxon>Natrialbaceae</taxon>
        <taxon>Natrinema</taxon>
    </lineage>
</organism>
<feature type="domain" description="Fibronectin-III type-like" evidence="1">
    <location>
        <begin position="328"/>
        <end position="400"/>
    </location>
</feature>
<dbReference type="Pfam" id="PF23374">
    <property type="entry name" value="Fn3_arc"/>
    <property type="match status" value="1"/>
</dbReference>
<dbReference type="Pfam" id="PF23375">
    <property type="entry name" value="DUF7094"/>
    <property type="match status" value="1"/>
</dbReference>
<evidence type="ECO:0000313" key="7">
    <source>
        <dbReference type="Proteomes" id="UP000324021"/>
    </source>
</evidence>
<proteinExistence type="predicted"/>
<dbReference type="Proteomes" id="UP000199320">
    <property type="component" value="Unassembled WGS sequence"/>
</dbReference>
<dbReference type="InterPro" id="IPR055522">
    <property type="entry name" value="DUF7096"/>
</dbReference>
<dbReference type="STRING" id="392421.SAMN04488694_103173"/>
<evidence type="ECO:0000313" key="6">
    <source>
        <dbReference type="Proteomes" id="UP000199320"/>
    </source>
</evidence>
<dbReference type="EMBL" id="FMZP01000003">
    <property type="protein sequence ID" value="SDC36386.1"/>
    <property type="molecule type" value="Genomic_DNA"/>
</dbReference>
<feature type="domain" description="DUF7096" evidence="3">
    <location>
        <begin position="1"/>
        <end position="205"/>
    </location>
</feature>
<dbReference type="Pfam" id="PF23379">
    <property type="entry name" value="DUF7096"/>
    <property type="match status" value="1"/>
</dbReference>
<dbReference type="InterPro" id="IPR055520">
    <property type="entry name" value="DUF7094"/>
</dbReference>
<name>A0A1G6L196_9EURY</name>
<evidence type="ECO:0000313" key="4">
    <source>
        <dbReference type="EMBL" id="SDC36386.1"/>
    </source>
</evidence>
<reference evidence="5" key="2">
    <citation type="submission" date="2016-10" db="EMBL/GenBank/DDBJ databases">
        <authorList>
            <person name="de Groot N.N."/>
        </authorList>
    </citation>
    <scope>NUCLEOTIDE SEQUENCE [LARGE SCALE GENOMIC DNA]</scope>
    <source>
        <strain evidence="5">CDM_6</strain>
    </source>
</reference>
<dbReference type="AlphaFoldDB" id="A0A1G6L196"/>
<evidence type="ECO:0000259" key="1">
    <source>
        <dbReference type="Pfam" id="PF23374"/>
    </source>
</evidence>
<feature type="domain" description="DUF7094" evidence="2">
    <location>
        <begin position="217"/>
        <end position="322"/>
    </location>
</feature>
<keyword evidence="6" id="KW-1185">Reference proteome</keyword>
<dbReference type="EMBL" id="FOIC01000003">
    <property type="protein sequence ID" value="SET04132.1"/>
    <property type="molecule type" value="Genomic_DNA"/>
</dbReference>
<protein>
    <submittedName>
        <fullName evidence="4">Uncharacterized protein</fullName>
    </submittedName>
</protein>
<evidence type="ECO:0000313" key="5">
    <source>
        <dbReference type="EMBL" id="SET04132.1"/>
    </source>
</evidence>
<reference evidence="6 7" key="1">
    <citation type="submission" date="2016-10" db="EMBL/GenBank/DDBJ databases">
        <authorList>
            <person name="Varghese N."/>
            <person name="Submissions S."/>
        </authorList>
    </citation>
    <scope>NUCLEOTIDE SEQUENCE [LARGE SCALE GENOMIC DNA]</scope>
    <source>
        <strain evidence="4 7">CDM_1</strain>
        <strain evidence="6">CDM_6</strain>
    </source>
</reference>
<dbReference type="Proteomes" id="UP000324021">
    <property type="component" value="Unassembled WGS sequence"/>
</dbReference>
<sequence>MNRSIPPLLALLLVSSLTVVPGMATSGSSAGAPATMSVQHEVAAIDPADSGLQPVSNTTNRLSLGGAARSEYAEYGPDLGVALASTDDELRIDHTQYVTLDRQFTDATTAERRALLQTTYDRLKDRSNTLREREKQAVRAHAAGDLSSRQLLKTLLRNYQEAAALSEAFDTLEERSDRVSGSSLSVADQQDKLKMHRTQIRDQLWSSAYGNGAIAYISVETSESGYVLETLDEDYLREATRFDNRDTSTSTQFANLPEAYGHSDDLYPWAYDTGQSPSVSEYTTAQLYQIDISHEQGELKAYLDGGTGDIHRELQTLVPEILPTVRQQEWQKDGLKVVVDKTAANGPQKVTVTNRESGEPVTATITISGFNVGETNADGSLWYVPPSGGYELTIERPTGSNVTVPVSNS</sequence>
<evidence type="ECO:0000259" key="3">
    <source>
        <dbReference type="Pfam" id="PF23379"/>
    </source>
</evidence>
<accession>A0A1G6L196</accession>
<gene>
    <name evidence="5" type="ORF">SAMN04488694_103173</name>
    <name evidence="4" type="ORF">SAMN05192552_1003135</name>
</gene>